<keyword evidence="3" id="KW-1185">Reference proteome</keyword>
<comment type="caution">
    <text evidence="2">The sequence shown here is derived from an EMBL/GenBank/DDBJ whole genome shotgun (WGS) entry which is preliminary data.</text>
</comment>
<reference evidence="2 3" key="1">
    <citation type="journal article" date="2022" name="Nat. Genet.">
        <title>Improved pea reference genome and pan-genome highlight genomic features and evolutionary characteristics.</title>
        <authorList>
            <person name="Yang T."/>
            <person name="Liu R."/>
            <person name="Luo Y."/>
            <person name="Hu S."/>
            <person name="Wang D."/>
            <person name="Wang C."/>
            <person name="Pandey M.K."/>
            <person name="Ge S."/>
            <person name="Xu Q."/>
            <person name="Li N."/>
            <person name="Li G."/>
            <person name="Huang Y."/>
            <person name="Saxena R.K."/>
            <person name="Ji Y."/>
            <person name="Li M."/>
            <person name="Yan X."/>
            <person name="He Y."/>
            <person name="Liu Y."/>
            <person name="Wang X."/>
            <person name="Xiang C."/>
            <person name="Varshney R.K."/>
            <person name="Ding H."/>
            <person name="Gao S."/>
            <person name="Zong X."/>
        </authorList>
    </citation>
    <scope>NUCLEOTIDE SEQUENCE [LARGE SCALE GENOMIC DNA]</scope>
    <source>
        <strain evidence="2 3">cv. Zhongwan 6</strain>
    </source>
</reference>
<dbReference type="Gramene" id="Psat05G0787900-T1">
    <property type="protein sequence ID" value="KAI5413468.1"/>
    <property type="gene ID" value="KIW84_057879"/>
</dbReference>
<organism evidence="2 3">
    <name type="scientific">Pisum sativum</name>
    <name type="common">Garden pea</name>
    <name type="synonym">Lathyrus oleraceus</name>
    <dbReference type="NCBI Taxonomy" id="3888"/>
    <lineage>
        <taxon>Eukaryota</taxon>
        <taxon>Viridiplantae</taxon>
        <taxon>Streptophyta</taxon>
        <taxon>Embryophyta</taxon>
        <taxon>Tracheophyta</taxon>
        <taxon>Spermatophyta</taxon>
        <taxon>Magnoliopsida</taxon>
        <taxon>eudicotyledons</taxon>
        <taxon>Gunneridae</taxon>
        <taxon>Pentapetalae</taxon>
        <taxon>rosids</taxon>
        <taxon>fabids</taxon>
        <taxon>Fabales</taxon>
        <taxon>Fabaceae</taxon>
        <taxon>Papilionoideae</taxon>
        <taxon>50 kb inversion clade</taxon>
        <taxon>NPAAA clade</taxon>
        <taxon>Hologalegina</taxon>
        <taxon>IRL clade</taxon>
        <taxon>Fabeae</taxon>
        <taxon>Lathyrus</taxon>
    </lineage>
</organism>
<proteinExistence type="predicted"/>
<name>A0A9D5ALM8_PEA</name>
<evidence type="ECO:0000313" key="3">
    <source>
        <dbReference type="Proteomes" id="UP001058974"/>
    </source>
</evidence>
<dbReference type="Proteomes" id="UP001058974">
    <property type="component" value="Chromosome 5"/>
</dbReference>
<evidence type="ECO:0000313" key="2">
    <source>
        <dbReference type="EMBL" id="KAI5413468.1"/>
    </source>
</evidence>
<feature type="compositionally biased region" description="Low complexity" evidence="1">
    <location>
        <begin position="179"/>
        <end position="195"/>
    </location>
</feature>
<dbReference type="EMBL" id="JAMSHJ010000005">
    <property type="protein sequence ID" value="KAI5413468.1"/>
    <property type="molecule type" value="Genomic_DNA"/>
</dbReference>
<sequence length="229" mass="24718">MRLAWYSSRANKMLLMLQKHFQKDDSIADFFTVGSNSSCCSNVFSLEKKTKLVSSISGVNCKLGFSPATPMAQPAVAILSQKSAITVLSTNATVASKTNSARSSRFFTAGYTYAICKKNRSLTSVPQHVQQDNANVLPQYQHPPQMLASPAGQPWLSSVSQSAAAVTSVQQAGVQLSGNASSDAAANTTNPNSASDWEEHAVGDGRRYYYNKTQGNFRLRVVEGEFTDS</sequence>
<dbReference type="InterPro" id="IPR001202">
    <property type="entry name" value="WW_dom"/>
</dbReference>
<gene>
    <name evidence="2" type="ORF">KIW84_057879</name>
</gene>
<protein>
    <submittedName>
        <fullName evidence="2">Uncharacterized protein</fullName>
    </submittedName>
</protein>
<dbReference type="AlphaFoldDB" id="A0A9D5ALM8"/>
<evidence type="ECO:0000256" key="1">
    <source>
        <dbReference type="SAM" id="MobiDB-lite"/>
    </source>
</evidence>
<accession>A0A9D5ALM8</accession>
<dbReference type="Gene3D" id="2.20.70.10">
    <property type="match status" value="1"/>
</dbReference>
<feature type="region of interest" description="Disordered" evidence="1">
    <location>
        <begin position="179"/>
        <end position="199"/>
    </location>
</feature>
<dbReference type="CDD" id="cd00201">
    <property type="entry name" value="WW"/>
    <property type="match status" value="1"/>
</dbReference>